<dbReference type="Proteomes" id="UP000298663">
    <property type="component" value="Unassembled WGS sequence"/>
</dbReference>
<dbReference type="InterPro" id="IPR032478">
    <property type="entry name" value="Staufen_C"/>
</dbReference>
<dbReference type="SUPFAM" id="SSF54768">
    <property type="entry name" value="dsRNA-binding domain-like"/>
    <property type="match status" value="1"/>
</dbReference>
<dbReference type="GO" id="GO:0003725">
    <property type="term" value="F:double-stranded RNA binding"/>
    <property type="evidence" value="ECO:0007669"/>
    <property type="project" value="TreeGrafter"/>
</dbReference>
<dbReference type="GO" id="GO:0035418">
    <property type="term" value="P:protein localization to synapse"/>
    <property type="evidence" value="ECO:0007669"/>
    <property type="project" value="TreeGrafter"/>
</dbReference>
<sequence length="68" mass="7250">MCSYTDFPRSEGSSEQQYFSLVTLGIEKPIVCHGSGVSQEAAHNDAAFNALEMLSKLAHSSKTANSAV</sequence>
<keyword evidence="2 3" id="KW-0694">RNA-binding</keyword>
<evidence type="ECO:0000256" key="1">
    <source>
        <dbReference type="ARBA" id="ARBA00022737"/>
    </source>
</evidence>
<reference evidence="5 6" key="1">
    <citation type="journal article" date="2015" name="Genome Biol.">
        <title>Comparative genomics of Steinernema reveals deeply conserved gene regulatory networks.</title>
        <authorList>
            <person name="Dillman A.R."/>
            <person name="Macchietto M."/>
            <person name="Porter C.F."/>
            <person name="Rogers A."/>
            <person name="Williams B."/>
            <person name="Antoshechkin I."/>
            <person name="Lee M.M."/>
            <person name="Goodwin Z."/>
            <person name="Lu X."/>
            <person name="Lewis E.E."/>
            <person name="Goodrich-Blair H."/>
            <person name="Stock S.P."/>
            <person name="Adams B.J."/>
            <person name="Sternberg P.W."/>
            <person name="Mortazavi A."/>
        </authorList>
    </citation>
    <scope>NUCLEOTIDE SEQUENCE [LARGE SCALE GENOMIC DNA]</scope>
    <source>
        <strain evidence="5 6">ALL</strain>
    </source>
</reference>
<dbReference type="GO" id="GO:0007281">
    <property type="term" value="P:germ cell development"/>
    <property type="evidence" value="ECO:0007669"/>
    <property type="project" value="TreeGrafter"/>
</dbReference>
<dbReference type="PANTHER" id="PTHR46054:SF3">
    <property type="entry name" value="MATERNAL EFFECT PROTEIN STAUFEN"/>
    <property type="match status" value="1"/>
</dbReference>
<evidence type="ECO:0000313" key="5">
    <source>
        <dbReference type="EMBL" id="TKR79907.1"/>
    </source>
</evidence>
<evidence type="ECO:0000256" key="3">
    <source>
        <dbReference type="PROSITE-ProRule" id="PRU00266"/>
    </source>
</evidence>
<reference evidence="5 6" key="2">
    <citation type="journal article" date="2019" name="G3 (Bethesda)">
        <title>Hybrid Assembly of the Genome of the Entomopathogenic Nematode Steinernema carpocapsae Identifies the X-Chromosome.</title>
        <authorList>
            <person name="Serra L."/>
            <person name="Macchietto M."/>
            <person name="Macias-Munoz A."/>
            <person name="McGill C.J."/>
            <person name="Rodriguez I.M."/>
            <person name="Rodriguez B."/>
            <person name="Murad R."/>
            <person name="Mortazavi A."/>
        </authorList>
    </citation>
    <scope>NUCLEOTIDE SEQUENCE [LARGE SCALE GENOMIC DNA]</scope>
    <source>
        <strain evidence="5 6">ALL</strain>
    </source>
</reference>
<gene>
    <name evidence="5" type="ORF">L596_014058</name>
</gene>
<name>A0A4U5NAB4_STECR</name>
<keyword evidence="6" id="KW-1185">Reference proteome</keyword>
<dbReference type="GO" id="GO:0005886">
    <property type="term" value="C:plasma membrane"/>
    <property type="evidence" value="ECO:0007669"/>
    <property type="project" value="TreeGrafter"/>
</dbReference>
<dbReference type="PROSITE" id="PS50137">
    <property type="entry name" value="DS_RBD"/>
    <property type="match status" value="1"/>
</dbReference>
<proteinExistence type="predicted"/>
<dbReference type="PANTHER" id="PTHR46054">
    <property type="entry name" value="MATERNAL EFFECT PROTEIN STAUFEN"/>
    <property type="match status" value="1"/>
</dbReference>
<dbReference type="GO" id="GO:0098964">
    <property type="term" value="P:anterograde dendritic transport of messenger ribonucleoprotein complex"/>
    <property type="evidence" value="ECO:0007669"/>
    <property type="project" value="TreeGrafter"/>
</dbReference>
<feature type="domain" description="DRBM" evidence="4">
    <location>
        <begin position="1"/>
        <end position="56"/>
    </location>
</feature>
<dbReference type="Gene3D" id="3.30.160.20">
    <property type="match status" value="1"/>
</dbReference>
<dbReference type="GO" id="GO:0010494">
    <property type="term" value="C:cytoplasmic stress granule"/>
    <property type="evidence" value="ECO:0007669"/>
    <property type="project" value="TreeGrafter"/>
</dbReference>
<accession>A0A4U5NAB4</accession>
<organism evidence="5 6">
    <name type="scientific">Steinernema carpocapsae</name>
    <name type="common">Entomopathogenic nematode</name>
    <dbReference type="NCBI Taxonomy" id="34508"/>
    <lineage>
        <taxon>Eukaryota</taxon>
        <taxon>Metazoa</taxon>
        <taxon>Ecdysozoa</taxon>
        <taxon>Nematoda</taxon>
        <taxon>Chromadorea</taxon>
        <taxon>Rhabditida</taxon>
        <taxon>Tylenchina</taxon>
        <taxon>Panagrolaimomorpha</taxon>
        <taxon>Strongyloidoidea</taxon>
        <taxon>Steinernematidae</taxon>
        <taxon>Steinernema</taxon>
    </lineage>
</organism>
<keyword evidence="1" id="KW-0677">Repeat</keyword>
<dbReference type="GO" id="GO:0003729">
    <property type="term" value="F:mRNA binding"/>
    <property type="evidence" value="ECO:0007669"/>
    <property type="project" value="TreeGrafter"/>
</dbReference>
<dbReference type="AlphaFoldDB" id="A0A4U5NAB4"/>
<evidence type="ECO:0000259" key="4">
    <source>
        <dbReference type="PROSITE" id="PS50137"/>
    </source>
</evidence>
<dbReference type="EMBL" id="AZBU02000004">
    <property type="protein sequence ID" value="TKR79907.1"/>
    <property type="molecule type" value="Genomic_DNA"/>
</dbReference>
<dbReference type="InterPro" id="IPR051740">
    <property type="entry name" value="DRBM-containing_protein"/>
</dbReference>
<dbReference type="GO" id="GO:0032839">
    <property type="term" value="C:dendrite cytoplasm"/>
    <property type="evidence" value="ECO:0007669"/>
    <property type="project" value="GOC"/>
</dbReference>
<dbReference type="STRING" id="34508.A0A4U5NAB4"/>
<dbReference type="GO" id="GO:0008298">
    <property type="term" value="P:intracellular mRNA localization"/>
    <property type="evidence" value="ECO:0007669"/>
    <property type="project" value="TreeGrafter"/>
</dbReference>
<dbReference type="InterPro" id="IPR014720">
    <property type="entry name" value="dsRBD_dom"/>
</dbReference>
<evidence type="ECO:0000313" key="6">
    <source>
        <dbReference type="Proteomes" id="UP000298663"/>
    </source>
</evidence>
<comment type="caution">
    <text evidence="5">The sequence shown here is derived from an EMBL/GenBank/DDBJ whole genome shotgun (WGS) entry which is preliminary data.</text>
</comment>
<protein>
    <recommendedName>
        <fullName evidence="4">DRBM domain-containing protein</fullName>
    </recommendedName>
</protein>
<evidence type="ECO:0000256" key="2">
    <source>
        <dbReference type="ARBA" id="ARBA00022884"/>
    </source>
</evidence>
<dbReference type="OrthoDB" id="5813502at2759"/>
<dbReference type="Pfam" id="PF16482">
    <property type="entry name" value="Staufen_C"/>
    <property type="match status" value="1"/>
</dbReference>
<dbReference type="CDD" id="cd19861">
    <property type="entry name" value="DSRM_STAU_rpt5"/>
    <property type="match status" value="1"/>
</dbReference>
<dbReference type="GO" id="GO:0043025">
    <property type="term" value="C:neuronal cell body"/>
    <property type="evidence" value="ECO:0007669"/>
    <property type="project" value="TreeGrafter"/>
</dbReference>